<gene>
    <name evidence="3" type="ORF">AFUS01_LOCUS37237</name>
</gene>
<organism evidence="3 4">
    <name type="scientific">Allacma fusca</name>
    <dbReference type="NCBI Taxonomy" id="39272"/>
    <lineage>
        <taxon>Eukaryota</taxon>
        <taxon>Metazoa</taxon>
        <taxon>Ecdysozoa</taxon>
        <taxon>Arthropoda</taxon>
        <taxon>Hexapoda</taxon>
        <taxon>Collembola</taxon>
        <taxon>Symphypleona</taxon>
        <taxon>Sminthuridae</taxon>
        <taxon>Allacma</taxon>
    </lineage>
</organism>
<comment type="caution">
    <text evidence="3">The sequence shown here is derived from an EMBL/GenBank/DDBJ whole genome shotgun (WGS) entry which is preliminary data.</text>
</comment>
<dbReference type="PANTHER" id="PTHR16166">
    <property type="entry name" value="VACUOLAR PROTEIN SORTING-ASSOCIATED PROTEIN VPS13"/>
    <property type="match status" value="1"/>
</dbReference>
<dbReference type="Pfam" id="PF25036">
    <property type="entry name" value="VPS13_VAB"/>
    <property type="match status" value="1"/>
</dbReference>
<dbReference type="OrthoDB" id="428159at2759"/>
<evidence type="ECO:0000313" key="4">
    <source>
        <dbReference type="Proteomes" id="UP000708208"/>
    </source>
</evidence>
<sequence length="123" mass="14265">MFSFKGKAFFAKKKAYVKFKGSDWSEKFSLDVAGSSGTVTCKSPHREYQVGLDINLMSWGLTKAIVFTPRFYLINQCSYSICIQETQKYKTEHDDTMEKTKLFRYDHAHHTLLQLFNKVTSIT</sequence>
<keyword evidence="4" id="KW-1185">Reference proteome</keyword>
<dbReference type="GO" id="GO:0045053">
    <property type="term" value="P:protein retention in Golgi apparatus"/>
    <property type="evidence" value="ECO:0007669"/>
    <property type="project" value="TreeGrafter"/>
</dbReference>
<dbReference type="GO" id="GO:0006623">
    <property type="term" value="P:protein targeting to vacuole"/>
    <property type="evidence" value="ECO:0007669"/>
    <property type="project" value="TreeGrafter"/>
</dbReference>
<dbReference type="InterPro" id="IPR026847">
    <property type="entry name" value="VPS13"/>
</dbReference>
<accession>A0A8J2L6Z7</accession>
<dbReference type="AlphaFoldDB" id="A0A8J2L6Z7"/>
<feature type="domain" description="Vacuolar protein sorting-associated protein 13 VPS13 adaptor binding" evidence="2">
    <location>
        <begin position="1"/>
        <end position="102"/>
    </location>
</feature>
<protein>
    <recommendedName>
        <fullName evidence="2">Vacuolar protein sorting-associated protein 13 VPS13 adaptor binding domain-containing protein</fullName>
    </recommendedName>
</protein>
<dbReference type="Proteomes" id="UP000708208">
    <property type="component" value="Unassembled WGS sequence"/>
</dbReference>
<dbReference type="EMBL" id="CAJVCH010542758">
    <property type="protein sequence ID" value="CAG7827241.1"/>
    <property type="molecule type" value="Genomic_DNA"/>
</dbReference>
<evidence type="ECO:0000313" key="3">
    <source>
        <dbReference type="EMBL" id="CAG7827241.1"/>
    </source>
</evidence>
<reference evidence="3" key="1">
    <citation type="submission" date="2021-06" db="EMBL/GenBank/DDBJ databases">
        <authorList>
            <person name="Hodson N. C."/>
            <person name="Mongue J. A."/>
            <person name="Jaron S. K."/>
        </authorList>
    </citation>
    <scope>NUCLEOTIDE SEQUENCE</scope>
</reference>
<name>A0A8J2L6Z7_9HEXA</name>
<comment type="similarity">
    <text evidence="1">Belongs to the VPS13 family.</text>
</comment>
<dbReference type="InterPro" id="IPR009543">
    <property type="entry name" value="VPS13_VAB"/>
</dbReference>
<evidence type="ECO:0000259" key="2">
    <source>
        <dbReference type="Pfam" id="PF25036"/>
    </source>
</evidence>
<dbReference type="PANTHER" id="PTHR16166:SF93">
    <property type="entry name" value="INTERMEMBRANE LIPID TRANSFER PROTEIN VPS13"/>
    <property type="match status" value="1"/>
</dbReference>
<evidence type="ECO:0000256" key="1">
    <source>
        <dbReference type="ARBA" id="ARBA00006545"/>
    </source>
</evidence>
<proteinExistence type="inferred from homology"/>